<dbReference type="RefSeq" id="WP_035569513.1">
    <property type="nucleotide sequence ID" value="NZ_ARYH01000001.1"/>
</dbReference>
<dbReference type="EMBL" id="ARYH01000001">
    <property type="protein sequence ID" value="KCZ84761.1"/>
    <property type="molecule type" value="Genomic_DNA"/>
</dbReference>
<accession>A0A069E8U9</accession>
<dbReference type="PANTHER" id="PTHR10963:SF55">
    <property type="entry name" value="GLYCOSIDE HYDROLASE FAMILY 16 PROTEIN"/>
    <property type="match status" value="1"/>
</dbReference>
<dbReference type="eggNOG" id="COG2273">
    <property type="taxonomic scope" value="Bacteria"/>
</dbReference>
<name>A0A069E8U9_9PROT</name>
<proteinExistence type="inferred from homology"/>
<reference evidence="4 5" key="1">
    <citation type="journal article" date="2014" name="Antonie Van Leeuwenhoek">
        <title>Hyphomonas beringensis sp. nov. and Hyphomonas chukchiensis sp. nov., isolated from surface seawater of the Bering Sea and Chukchi Sea.</title>
        <authorList>
            <person name="Li C."/>
            <person name="Lai Q."/>
            <person name="Li G."/>
            <person name="Dong C."/>
            <person name="Wang J."/>
            <person name="Liao Y."/>
            <person name="Shao Z."/>
        </authorList>
    </citation>
    <scope>NUCLEOTIDE SEQUENCE [LARGE SCALE GENOMIC DNA]</scope>
    <source>
        <strain evidence="4 5">MHS-3</strain>
    </source>
</reference>
<dbReference type="GO" id="GO:0005975">
    <property type="term" value="P:carbohydrate metabolic process"/>
    <property type="evidence" value="ECO:0007669"/>
    <property type="project" value="InterPro"/>
</dbReference>
<dbReference type="Proteomes" id="UP000027446">
    <property type="component" value="Unassembled WGS sequence"/>
</dbReference>
<dbReference type="GO" id="GO:0004553">
    <property type="term" value="F:hydrolase activity, hydrolyzing O-glycosyl compounds"/>
    <property type="evidence" value="ECO:0007669"/>
    <property type="project" value="InterPro"/>
</dbReference>
<dbReference type="InterPro" id="IPR050546">
    <property type="entry name" value="Glycosyl_Hydrlase_16"/>
</dbReference>
<dbReference type="AlphaFoldDB" id="A0A069E8U9"/>
<dbReference type="PATRIC" id="fig|1280949.3.peg.767"/>
<evidence type="ECO:0000256" key="2">
    <source>
        <dbReference type="SAM" id="SignalP"/>
    </source>
</evidence>
<gene>
    <name evidence="4" type="ORF">HAD_03740</name>
</gene>
<dbReference type="PROSITE" id="PS51257">
    <property type="entry name" value="PROKAR_LIPOPROTEIN"/>
    <property type="match status" value="1"/>
</dbReference>
<dbReference type="STRING" id="1280949.HAD_03740"/>
<dbReference type="SUPFAM" id="SSF49899">
    <property type="entry name" value="Concanavalin A-like lectins/glucanases"/>
    <property type="match status" value="1"/>
</dbReference>
<evidence type="ECO:0000256" key="1">
    <source>
        <dbReference type="ARBA" id="ARBA00006865"/>
    </source>
</evidence>
<feature type="signal peptide" evidence="2">
    <location>
        <begin position="1"/>
        <end position="23"/>
    </location>
</feature>
<comment type="similarity">
    <text evidence="1">Belongs to the glycosyl hydrolase 16 family.</text>
</comment>
<feature type="chain" id="PRO_5001660839" evidence="2">
    <location>
        <begin position="24"/>
        <end position="279"/>
    </location>
</feature>
<organism evidence="4 5">
    <name type="scientific">Hyphomonas adhaerens MHS-3</name>
    <dbReference type="NCBI Taxonomy" id="1280949"/>
    <lineage>
        <taxon>Bacteria</taxon>
        <taxon>Pseudomonadati</taxon>
        <taxon>Pseudomonadota</taxon>
        <taxon>Alphaproteobacteria</taxon>
        <taxon>Hyphomonadales</taxon>
        <taxon>Hyphomonadaceae</taxon>
        <taxon>Hyphomonas</taxon>
    </lineage>
</organism>
<protein>
    <submittedName>
        <fullName evidence="4">Laminarinase</fullName>
    </submittedName>
</protein>
<dbReference type="OrthoDB" id="9809583at2"/>
<evidence type="ECO:0000259" key="3">
    <source>
        <dbReference type="PROSITE" id="PS51762"/>
    </source>
</evidence>
<dbReference type="PANTHER" id="PTHR10963">
    <property type="entry name" value="GLYCOSYL HYDROLASE-RELATED"/>
    <property type="match status" value="1"/>
</dbReference>
<dbReference type="Gene3D" id="2.60.120.200">
    <property type="match status" value="1"/>
</dbReference>
<dbReference type="CDD" id="cd08023">
    <property type="entry name" value="GH16_laminarinase_like"/>
    <property type="match status" value="1"/>
</dbReference>
<dbReference type="Pfam" id="PF00722">
    <property type="entry name" value="Glyco_hydro_16"/>
    <property type="match status" value="1"/>
</dbReference>
<dbReference type="InterPro" id="IPR013320">
    <property type="entry name" value="ConA-like_dom_sf"/>
</dbReference>
<sequence length="279" mass="31930">MKRLFASLFLVFLVGACETPTFSALDDGASEWKLVFQDDFSGKGRPDPDKWISKAYNRRPNENGPDGWWDAGNAYLNGLGHLIIQTTVIENRNPEEDSDPYDYASAMVSTEGKFEQAFGRYEVRAKLPKAPGWWSAFWLFSNTVHNVDGSGRDGTEVDIMETFGWTDKVNHALHWDGYGEAHQWSVFASMRPGIRRGWHTYTLEWFPDKYIFYVDGQETWRTSAGGVSQAPLWVKLSGEIDTTDGAANIWWANKPDPRKFPDKFVVDWVRVYEHVPQTK</sequence>
<comment type="caution">
    <text evidence="4">The sequence shown here is derived from an EMBL/GenBank/DDBJ whole genome shotgun (WGS) entry which is preliminary data.</text>
</comment>
<dbReference type="InterPro" id="IPR000757">
    <property type="entry name" value="Beta-glucanase-like"/>
</dbReference>
<keyword evidence="5" id="KW-1185">Reference proteome</keyword>
<feature type="domain" description="GH16" evidence="3">
    <location>
        <begin position="30"/>
        <end position="277"/>
    </location>
</feature>
<dbReference type="PROSITE" id="PS51762">
    <property type="entry name" value="GH16_2"/>
    <property type="match status" value="1"/>
</dbReference>
<evidence type="ECO:0000313" key="5">
    <source>
        <dbReference type="Proteomes" id="UP000027446"/>
    </source>
</evidence>
<keyword evidence="2" id="KW-0732">Signal</keyword>
<evidence type="ECO:0000313" key="4">
    <source>
        <dbReference type="EMBL" id="KCZ84761.1"/>
    </source>
</evidence>